<dbReference type="STRING" id="32264.T1JTS4"/>
<evidence type="ECO:0000256" key="5">
    <source>
        <dbReference type="SAM" id="MobiDB-lite"/>
    </source>
</evidence>
<feature type="compositionally biased region" description="Low complexity" evidence="5">
    <location>
        <begin position="284"/>
        <end position="294"/>
    </location>
</feature>
<dbReference type="InterPro" id="IPR032374">
    <property type="entry name" value="SGTA_dimer"/>
</dbReference>
<proteinExistence type="inferred from homology"/>
<evidence type="ECO:0000313" key="8">
    <source>
        <dbReference type="Proteomes" id="UP000015104"/>
    </source>
</evidence>
<dbReference type="PROSITE" id="PS50005">
    <property type="entry name" value="TPR"/>
    <property type="match status" value="3"/>
</dbReference>
<feature type="region of interest" description="Disordered" evidence="5">
    <location>
        <begin position="248"/>
        <end position="311"/>
    </location>
</feature>
<gene>
    <name evidence="7" type="primary">107369324</name>
</gene>
<dbReference type="Pfam" id="PF16546">
    <property type="entry name" value="SGTA_dimer"/>
    <property type="match status" value="1"/>
</dbReference>
<protein>
    <recommendedName>
        <fullName evidence="6">SGTA homodimerisation domain-containing protein</fullName>
    </recommendedName>
</protein>
<dbReference type="KEGG" id="tut:107369324"/>
<dbReference type="Pfam" id="PF00515">
    <property type="entry name" value="TPR_1"/>
    <property type="match status" value="3"/>
</dbReference>
<dbReference type="PANTHER" id="PTHR45831">
    <property type="entry name" value="LD24721P"/>
    <property type="match status" value="1"/>
</dbReference>
<feature type="repeat" description="TPR" evidence="4">
    <location>
        <begin position="121"/>
        <end position="154"/>
    </location>
</feature>
<feature type="repeat" description="TPR" evidence="4">
    <location>
        <begin position="87"/>
        <end position="120"/>
    </location>
</feature>
<dbReference type="OMA" id="QMATRMM"/>
<dbReference type="GO" id="GO:0006620">
    <property type="term" value="P:post-translational protein targeting to endoplasmic reticulum membrane"/>
    <property type="evidence" value="ECO:0007669"/>
    <property type="project" value="TreeGrafter"/>
</dbReference>
<accession>T1JTS4</accession>
<evidence type="ECO:0000256" key="4">
    <source>
        <dbReference type="PROSITE-ProRule" id="PRU00339"/>
    </source>
</evidence>
<dbReference type="OrthoDB" id="2335338at2759"/>
<sequence>MSFEKRLAASIVQYLGDQLRSDDLTGEDKEGLEVAIQCLETVYRISSSDVHLLPSRSLVDIFKDAIKNEPIGKDTDEPVSEEDRREAEYLKTRGNDLMKVEQYKDALDSYTKAIKLDPKNAVFYCNRAAAYSKLNQHTFAIEDCRRAIEIDPNYSKAYGRMGLAYANLNNHHLARENYKKALELDPNNDSYASNLKVAEDNIAELERTNPFSTILQNPAIAQVAEGILQDPNMQNMVRDMMSNVFGSLAGGGRPGAPPGAPSGAPSGVPSGAPSGIPNLQSNFPPAGDAGSGAPPTGPGGLPTDPLSGFNLDTMMNIGQQLARQFENMNPELYDQIRRNVGGNGANPPNDNNNSNNNP</sequence>
<feature type="region of interest" description="Disordered" evidence="5">
    <location>
        <begin position="328"/>
        <end position="358"/>
    </location>
</feature>
<dbReference type="AlphaFoldDB" id="T1JTS4"/>
<feature type="domain" description="SGTA homodimerisation" evidence="6">
    <location>
        <begin position="4"/>
        <end position="63"/>
    </location>
</feature>
<evidence type="ECO:0000256" key="2">
    <source>
        <dbReference type="ARBA" id="ARBA00022737"/>
    </source>
</evidence>
<dbReference type="SMART" id="SM00028">
    <property type="entry name" value="TPR"/>
    <property type="match status" value="3"/>
</dbReference>
<dbReference type="GO" id="GO:0016020">
    <property type="term" value="C:membrane"/>
    <property type="evidence" value="ECO:0007669"/>
    <property type="project" value="TreeGrafter"/>
</dbReference>
<keyword evidence="2" id="KW-0677">Repeat</keyword>
<dbReference type="Proteomes" id="UP000015104">
    <property type="component" value="Unassembled WGS sequence"/>
</dbReference>
<keyword evidence="8" id="KW-1185">Reference proteome</keyword>
<dbReference type="PROSITE" id="PS50293">
    <property type="entry name" value="TPR_REGION"/>
    <property type="match status" value="2"/>
</dbReference>
<reference evidence="7" key="2">
    <citation type="submission" date="2015-06" db="UniProtKB">
        <authorList>
            <consortium name="EnsemblMetazoa"/>
        </authorList>
    </citation>
    <scope>IDENTIFICATION</scope>
</reference>
<dbReference type="GO" id="GO:0072380">
    <property type="term" value="C:TRC complex"/>
    <property type="evidence" value="ECO:0007669"/>
    <property type="project" value="TreeGrafter"/>
</dbReference>
<dbReference type="InterPro" id="IPR019734">
    <property type="entry name" value="TPR_rpt"/>
</dbReference>
<dbReference type="EnsemblMetazoa" id="tetur01g15220.1">
    <property type="protein sequence ID" value="tetur01g15220.1"/>
    <property type="gene ID" value="tetur01g15220"/>
</dbReference>
<feature type="compositionally biased region" description="Low complexity" evidence="5">
    <location>
        <begin position="345"/>
        <end position="358"/>
    </location>
</feature>
<dbReference type="Gene3D" id="1.20.5.420">
    <property type="entry name" value="Immunoglobulin FC, subunit C"/>
    <property type="match status" value="1"/>
</dbReference>
<keyword evidence="3 4" id="KW-0802">TPR repeat</keyword>
<feature type="repeat" description="TPR" evidence="4">
    <location>
        <begin position="155"/>
        <end position="188"/>
    </location>
</feature>
<dbReference type="HOGENOM" id="CLU_044224_0_0_1"/>
<dbReference type="GO" id="GO:0060090">
    <property type="term" value="F:molecular adaptor activity"/>
    <property type="evidence" value="ECO:0007669"/>
    <property type="project" value="TreeGrafter"/>
</dbReference>
<evidence type="ECO:0000259" key="6">
    <source>
        <dbReference type="Pfam" id="PF16546"/>
    </source>
</evidence>
<dbReference type="InterPro" id="IPR047150">
    <property type="entry name" value="SGT"/>
</dbReference>
<dbReference type="Gene3D" id="1.25.40.10">
    <property type="entry name" value="Tetratricopeptide repeat domain"/>
    <property type="match status" value="1"/>
</dbReference>
<dbReference type="EMBL" id="CAEY01000484">
    <property type="status" value="NOT_ANNOTATED_CDS"/>
    <property type="molecule type" value="Genomic_DNA"/>
</dbReference>
<reference evidence="8" key="1">
    <citation type="submission" date="2011-08" db="EMBL/GenBank/DDBJ databases">
        <authorList>
            <person name="Rombauts S."/>
        </authorList>
    </citation>
    <scope>NUCLEOTIDE SEQUENCE</scope>
    <source>
        <strain evidence="8">London</strain>
    </source>
</reference>
<name>T1JTS4_TETUR</name>
<feature type="compositionally biased region" description="Low complexity" evidence="5">
    <location>
        <begin position="261"/>
        <end position="275"/>
    </location>
</feature>
<evidence type="ECO:0000313" key="7">
    <source>
        <dbReference type="EnsemblMetazoa" id="tetur01g15220.1"/>
    </source>
</evidence>
<dbReference type="SUPFAM" id="SSF48452">
    <property type="entry name" value="TPR-like"/>
    <property type="match status" value="1"/>
</dbReference>
<comment type="similarity">
    <text evidence="1">Belongs to the SGT family.</text>
</comment>
<evidence type="ECO:0000256" key="3">
    <source>
        <dbReference type="ARBA" id="ARBA00022803"/>
    </source>
</evidence>
<dbReference type="PANTHER" id="PTHR45831:SF2">
    <property type="entry name" value="LD24721P"/>
    <property type="match status" value="1"/>
</dbReference>
<dbReference type="eggNOG" id="KOG0553">
    <property type="taxonomic scope" value="Eukaryota"/>
</dbReference>
<dbReference type="InterPro" id="IPR011990">
    <property type="entry name" value="TPR-like_helical_dom_sf"/>
</dbReference>
<evidence type="ECO:0000256" key="1">
    <source>
        <dbReference type="ARBA" id="ARBA00008175"/>
    </source>
</evidence>
<organism evidence="7 8">
    <name type="scientific">Tetranychus urticae</name>
    <name type="common">Two-spotted spider mite</name>
    <dbReference type="NCBI Taxonomy" id="32264"/>
    <lineage>
        <taxon>Eukaryota</taxon>
        <taxon>Metazoa</taxon>
        <taxon>Ecdysozoa</taxon>
        <taxon>Arthropoda</taxon>
        <taxon>Chelicerata</taxon>
        <taxon>Arachnida</taxon>
        <taxon>Acari</taxon>
        <taxon>Acariformes</taxon>
        <taxon>Trombidiformes</taxon>
        <taxon>Prostigmata</taxon>
        <taxon>Eleutherengona</taxon>
        <taxon>Raphignathae</taxon>
        <taxon>Tetranychoidea</taxon>
        <taxon>Tetranychidae</taxon>
        <taxon>Tetranychus</taxon>
    </lineage>
</organism>